<evidence type="ECO:0000313" key="4">
    <source>
        <dbReference type="EMBL" id="MDB9222805.1"/>
    </source>
</evidence>
<dbReference type="GO" id="GO:0016989">
    <property type="term" value="F:sigma factor antagonist activity"/>
    <property type="evidence" value="ECO:0007669"/>
    <property type="project" value="TreeGrafter"/>
</dbReference>
<dbReference type="InterPro" id="IPR011051">
    <property type="entry name" value="RmlC_Cupin_sf"/>
</dbReference>
<dbReference type="Gene3D" id="3.55.50.30">
    <property type="match status" value="1"/>
</dbReference>
<gene>
    <name evidence="5" type="ORF">DWW57_16785</name>
    <name evidence="4" type="ORF">PN645_07250</name>
</gene>
<keyword evidence="1" id="KW-1133">Transmembrane helix</keyword>
<dbReference type="PANTHER" id="PTHR30273:SF2">
    <property type="entry name" value="PROTEIN FECR"/>
    <property type="match status" value="1"/>
</dbReference>
<feature type="transmembrane region" description="Helical" evidence="1">
    <location>
        <begin position="74"/>
        <end position="95"/>
    </location>
</feature>
<dbReference type="SUPFAM" id="SSF51182">
    <property type="entry name" value="RmlC-like cupins"/>
    <property type="match status" value="1"/>
</dbReference>
<feature type="domain" description="FecR protein" evidence="2">
    <location>
        <begin position="170"/>
        <end position="260"/>
    </location>
</feature>
<sequence>MEIDKIKKVMMGKASREEREEVESWAGGSAERKRFVEDARGFYAGEEIPDGEIEQRMRRIWQTMPVSIWRRRMIFRWAAAVACVLLAVGIGWSVWLPGTREGRMMPDGQEQGVQAVQLLLSDGSRHELGPGRLSGSIPGFRVDTGGVIRQEAVASGPGGDTVRYGEIMVPRGGEYRMVLADGTRVMLNAETRLRFPEAFGDGERRVFLEGEAYFEVAKERERPFWVDFREGTVRVLGTQFNVKAYGGEEAVATLVHGKVEVARGQEAVVLQPGEQCRIAAGEAHALIVGKADLMSTLAWKNGEFVFKDASLEQVIDELARWYNVEMMYDHSLFRESRVHIYMNRSQTLDEALDMLSKAWNIRYERQGTKVWLGERHTGGTDSD</sequence>
<dbReference type="InterPro" id="IPR032508">
    <property type="entry name" value="FecR_C"/>
</dbReference>
<reference evidence="5 6" key="1">
    <citation type="submission" date="2018-08" db="EMBL/GenBank/DDBJ databases">
        <title>A genome reference for cultivated species of the human gut microbiota.</title>
        <authorList>
            <person name="Zou Y."/>
            <person name="Xue W."/>
            <person name="Luo G."/>
        </authorList>
    </citation>
    <scope>NUCLEOTIDE SEQUENCE [LARGE SCALE GENOMIC DNA]</scope>
    <source>
        <strain evidence="5 6">AF16-14</strain>
    </source>
</reference>
<dbReference type="PANTHER" id="PTHR30273">
    <property type="entry name" value="PERIPLASMIC SIGNAL SENSOR AND SIGMA FACTOR ACTIVATOR FECR-RELATED"/>
    <property type="match status" value="1"/>
</dbReference>
<evidence type="ECO:0000313" key="6">
    <source>
        <dbReference type="Proteomes" id="UP000284243"/>
    </source>
</evidence>
<protein>
    <submittedName>
        <fullName evidence="5">DUF4974 domain-containing protein</fullName>
    </submittedName>
    <submittedName>
        <fullName evidence="4">FecR domain-containing protein</fullName>
    </submittedName>
</protein>
<proteinExistence type="predicted"/>
<evidence type="ECO:0000313" key="5">
    <source>
        <dbReference type="EMBL" id="RGU54292.1"/>
    </source>
</evidence>
<reference evidence="4" key="2">
    <citation type="submission" date="2023-01" db="EMBL/GenBank/DDBJ databases">
        <title>Human gut microbiome strain richness.</title>
        <authorList>
            <person name="Chen-Liaw A."/>
        </authorList>
    </citation>
    <scope>NUCLEOTIDE SEQUENCE</scope>
    <source>
        <strain evidence="4">RTP21484st1_B7_RTP21484_190118</strain>
    </source>
</reference>
<organism evidence="5 6">
    <name type="scientific">Odoribacter splanchnicus</name>
    <dbReference type="NCBI Taxonomy" id="28118"/>
    <lineage>
        <taxon>Bacteria</taxon>
        <taxon>Pseudomonadati</taxon>
        <taxon>Bacteroidota</taxon>
        <taxon>Bacteroidia</taxon>
        <taxon>Bacteroidales</taxon>
        <taxon>Odoribacteraceae</taxon>
        <taxon>Odoribacter</taxon>
    </lineage>
</organism>
<dbReference type="InterPro" id="IPR012373">
    <property type="entry name" value="Ferrdict_sens_TM"/>
</dbReference>
<evidence type="ECO:0000259" key="2">
    <source>
        <dbReference type="Pfam" id="PF04773"/>
    </source>
</evidence>
<keyword evidence="1" id="KW-0812">Transmembrane</keyword>
<evidence type="ECO:0000256" key="1">
    <source>
        <dbReference type="SAM" id="Phobius"/>
    </source>
</evidence>
<accession>A0A412TKI4</accession>
<dbReference type="RefSeq" id="WP_022160114.1">
    <property type="nucleotide sequence ID" value="NZ_JADMUD010000012.1"/>
</dbReference>
<dbReference type="PIRSF" id="PIRSF018266">
    <property type="entry name" value="FecR"/>
    <property type="match status" value="1"/>
</dbReference>
<dbReference type="AlphaFoldDB" id="A0A412TKI4"/>
<keyword evidence="1" id="KW-0472">Membrane</keyword>
<comment type="caution">
    <text evidence="5">The sequence shown here is derived from an EMBL/GenBank/DDBJ whole genome shotgun (WGS) entry which is preliminary data.</text>
</comment>
<dbReference type="EMBL" id="JAQMRD010000007">
    <property type="protein sequence ID" value="MDB9222805.1"/>
    <property type="molecule type" value="Genomic_DNA"/>
</dbReference>
<dbReference type="Gene3D" id="2.60.120.1440">
    <property type="match status" value="1"/>
</dbReference>
<evidence type="ECO:0000259" key="3">
    <source>
        <dbReference type="Pfam" id="PF16344"/>
    </source>
</evidence>
<dbReference type="EMBL" id="QRYC01000034">
    <property type="protein sequence ID" value="RGU54292.1"/>
    <property type="molecule type" value="Genomic_DNA"/>
</dbReference>
<dbReference type="InterPro" id="IPR006860">
    <property type="entry name" value="FecR"/>
</dbReference>
<dbReference type="Proteomes" id="UP001212263">
    <property type="component" value="Unassembled WGS sequence"/>
</dbReference>
<dbReference type="Proteomes" id="UP000284243">
    <property type="component" value="Unassembled WGS sequence"/>
</dbReference>
<dbReference type="Pfam" id="PF04773">
    <property type="entry name" value="FecR"/>
    <property type="match status" value="1"/>
</dbReference>
<feature type="domain" description="Protein FecR C-terminal" evidence="3">
    <location>
        <begin position="303"/>
        <end position="371"/>
    </location>
</feature>
<name>A0A412TKI4_9BACT</name>
<dbReference type="Pfam" id="PF16344">
    <property type="entry name" value="FecR_C"/>
    <property type="match status" value="1"/>
</dbReference>